<comment type="similarity">
    <text evidence="4">Belongs to the ubiquitin-conjugating enzyme family.</text>
</comment>
<feature type="active site" description="Glycyl thioester intermediate" evidence="3">
    <location>
        <position position="95"/>
    </location>
</feature>
<dbReference type="Pfam" id="PF00179">
    <property type="entry name" value="UQ_con"/>
    <property type="match status" value="1"/>
</dbReference>
<evidence type="ECO:0000313" key="8">
    <source>
        <dbReference type="Proteomes" id="UP000184300"/>
    </source>
</evidence>
<dbReference type="InterPro" id="IPR023313">
    <property type="entry name" value="UBQ-conjugating_AS"/>
</dbReference>
<feature type="compositionally biased region" description="Basic residues" evidence="5">
    <location>
        <begin position="387"/>
        <end position="399"/>
    </location>
</feature>
<dbReference type="SUPFAM" id="SSF54495">
    <property type="entry name" value="UBC-like"/>
    <property type="match status" value="1"/>
</dbReference>
<evidence type="ECO:0000256" key="5">
    <source>
        <dbReference type="SAM" id="MobiDB-lite"/>
    </source>
</evidence>
<dbReference type="VEuPathDB" id="FungiDB:ASPGLDRAFT_90667"/>
<dbReference type="Gene3D" id="3.10.110.10">
    <property type="entry name" value="Ubiquitin Conjugating Enzyme"/>
    <property type="match status" value="1"/>
</dbReference>
<dbReference type="InterPro" id="IPR016135">
    <property type="entry name" value="UBQ-conjugating_enzyme/RWD"/>
</dbReference>
<accession>A0A1L9VIH3</accession>
<keyword evidence="8" id="KW-1185">Reference proteome</keyword>
<evidence type="ECO:0000256" key="1">
    <source>
        <dbReference type="ARBA" id="ARBA00022679"/>
    </source>
</evidence>
<evidence type="ECO:0000313" key="7">
    <source>
        <dbReference type="EMBL" id="OJJ83675.1"/>
    </source>
</evidence>
<organism evidence="7 8">
    <name type="scientific">Aspergillus glaucus CBS 516.65</name>
    <dbReference type="NCBI Taxonomy" id="1160497"/>
    <lineage>
        <taxon>Eukaryota</taxon>
        <taxon>Fungi</taxon>
        <taxon>Dikarya</taxon>
        <taxon>Ascomycota</taxon>
        <taxon>Pezizomycotina</taxon>
        <taxon>Eurotiomycetes</taxon>
        <taxon>Eurotiomycetidae</taxon>
        <taxon>Eurotiales</taxon>
        <taxon>Aspergillaceae</taxon>
        <taxon>Aspergillus</taxon>
        <taxon>Aspergillus subgen. Aspergillus</taxon>
    </lineage>
</organism>
<feature type="non-terminal residue" evidence="7">
    <location>
        <position position="399"/>
    </location>
</feature>
<proteinExistence type="inferred from homology"/>
<evidence type="ECO:0000256" key="4">
    <source>
        <dbReference type="RuleBase" id="RU362109"/>
    </source>
</evidence>
<feature type="region of interest" description="Disordered" evidence="5">
    <location>
        <begin position="180"/>
        <end position="285"/>
    </location>
</feature>
<feature type="region of interest" description="Disordered" evidence="5">
    <location>
        <begin position="299"/>
        <end position="318"/>
    </location>
</feature>
<keyword evidence="1" id="KW-0808">Transferase</keyword>
<keyword evidence="2 4" id="KW-0833">Ubl conjugation pathway</keyword>
<feature type="region of interest" description="Disordered" evidence="5">
    <location>
        <begin position="330"/>
        <end position="399"/>
    </location>
</feature>
<dbReference type="Proteomes" id="UP000184300">
    <property type="component" value="Unassembled WGS sequence"/>
</dbReference>
<protein>
    <recommendedName>
        <fullName evidence="6">UBC core domain-containing protein</fullName>
    </recommendedName>
</protein>
<dbReference type="STRING" id="1160497.A0A1L9VIH3"/>
<dbReference type="PANTHER" id="PTHR24068">
    <property type="entry name" value="UBIQUITIN-CONJUGATING ENZYME E2"/>
    <property type="match status" value="1"/>
</dbReference>
<gene>
    <name evidence="7" type="ORF">ASPGLDRAFT_90667</name>
</gene>
<feature type="domain" description="UBC core" evidence="6">
    <location>
        <begin position="8"/>
        <end position="157"/>
    </location>
</feature>
<dbReference type="CDD" id="cd23804">
    <property type="entry name" value="UBCc_UBE2S"/>
    <property type="match status" value="1"/>
</dbReference>
<sequence length="399" mass="44223">MLYNIQPSAFRRLAGDHAVLHDDLPPNYLFPPDDSFDDLTQLSILLAGPQGTPYAQGLWRLHLKMPEDYPKSPPKAMFRTRIWHPNVEETTGAVCVDTLKRDWKPELTLRDVLITISCLLIYPNPDSALNSAAGALQQEDYEAFARQAKVMTSIHAPVPADMKSAVMEAKLRGEEAGAVIQEQQEDSRALQTRKGTKVQSVTMKKKGTSQSAQAHSAQQQQQQQQQSLSPLPPPTTDQDEIMTSSDAENENDENNTTESKENDPSLSPSPVKFAPPSPRKNAHGKRPLSVLTMPLDHAHSHCHTHDQTSPPPTMMDTDEDGMMMTASEKNIAANANHQESIPEEDEDRGDASPRRKSPKLSTLNKGVNASGRIRDEIFEDTPPTPSTHHRRTKTTGKEN</sequence>
<evidence type="ECO:0000256" key="2">
    <source>
        <dbReference type="ARBA" id="ARBA00022786"/>
    </source>
</evidence>
<evidence type="ECO:0000256" key="3">
    <source>
        <dbReference type="PROSITE-ProRule" id="PRU10133"/>
    </source>
</evidence>
<evidence type="ECO:0000259" key="6">
    <source>
        <dbReference type="PROSITE" id="PS50127"/>
    </source>
</evidence>
<dbReference type="GeneID" id="34466751"/>
<keyword evidence="4" id="KW-0067">ATP-binding</keyword>
<dbReference type="EMBL" id="KV878899">
    <property type="protein sequence ID" value="OJJ83675.1"/>
    <property type="molecule type" value="Genomic_DNA"/>
</dbReference>
<dbReference type="RefSeq" id="XP_022400373.1">
    <property type="nucleotide sequence ID" value="XM_022550491.1"/>
</dbReference>
<dbReference type="GO" id="GO:0016740">
    <property type="term" value="F:transferase activity"/>
    <property type="evidence" value="ECO:0007669"/>
    <property type="project" value="UniProtKB-KW"/>
</dbReference>
<dbReference type="PROSITE" id="PS00183">
    <property type="entry name" value="UBC_1"/>
    <property type="match status" value="1"/>
</dbReference>
<keyword evidence="4" id="KW-0547">Nucleotide-binding</keyword>
<feature type="compositionally biased region" description="Low complexity" evidence="5">
    <location>
        <begin position="209"/>
        <end position="227"/>
    </location>
</feature>
<dbReference type="SMART" id="SM00212">
    <property type="entry name" value="UBCc"/>
    <property type="match status" value="1"/>
</dbReference>
<dbReference type="GO" id="GO:0005524">
    <property type="term" value="F:ATP binding"/>
    <property type="evidence" value="ECO:0007669"/>
    <property type="project" value="UniProtKB-UniRule"/>
</dbReference>
<dbReference type="InterPro" id="IPR000608">
    <property type="entry name" value="UBC"/>
</dbReference>
<reference evidence="8" key="1">
    <citation type="journal article" date="2017" name="Genome Biol.">
        <title>Comparative genomics reveals high biological diversity and specific adaptations in the industrially and medically important fungal genus Aspergillus.</title>
        <authorList>
            <person name="de Vries R.P."/>
            <person name="Riley R."/>
            <person name="Wiebenga A."/>
            <person name="Aguilar-Osorio G."/>
            <person name="Amillis S."/>
            <person name="Uchima C.A."/>
            <person name="Anderluh G."/>
            <person name="Asadollahi M."/>
            <person name="Askin M."/>
            <person name="Barry K."/>
            <person name="Battaglia E."/>
            <person name="Bayram O."/>
            <person name="Benocci T."/>
            <person name="Braus-Stromeyer S.A."/>
            <person name="Caldana C."/>
            <person name="Canovas D."/>
            <person name="Cerqueira G.C."/>
            <person name="Chen F."/>
            <person name="Chen W."/>
            <person name="Choi C."/>
            <person name="Clum A."/>
            <person name="Dos Santos R.A."/>
            <person name="Damasio A.R."/>
            <person name="Diallinas G."/>
            <person name="Emri T."/>
            <person name="Fekete E."/>
            <person name="Flipphi M."/>
            <person name="Freyberg S."/>
            <person name="Gallo A."/>
            <person name="Gournas C."/>
            <person name="Habgood R."/>
            <person name="Hainaut M."/>
            <person name="Harispe M.L."/>
            <person name="Henrissat B."/>
            <person name="Hilden K.S."/>
            <person name="Hope R."/>
            <person name="Hossain A."/>
            <person name="Karabika E."/>
            <person name="Karaffa L."/>
            <person name="Karanyi Z."/>
            <person name="Krasevec N."/>
            <person name="Kuo A."/>
            <person name="Kusch H."/>
            <person name="LaButti K."/>
            <person name="Lagendijk E.L."/>
            <person name="Lapidus A."/>
            <person name="Levasseur A."/>
            <person name="Lindquist E."/>
            <person name="Lipzen A."/>
            <person name="Logrieco A.F."/>
            <person name="MacCabe A."/>
            <person name="Maekelae M.R."/>
            <person name="Malavazi I."/>
            <person name="Melin P."/>
            <person name="Meyer V."/>
            <person name="Mielnichuk N."/>
            <person name="Miskei M."/>
            <person name="Molnar A.P."/>
            <person name="Mule G."/>
            <person name="Ngan C.Y."/>
            <person name="Orejas M."/>
            <person name="Orosz E."/>
            <person name="Ouedraogo J.P."/>
            <person name="Overkamp K.M."/>
            <person name="Park H.-S."/>
            <person name="Perrone G."/>
            <person name="Piumi F."/>
            <person name="Punt P.J."/>
            <person name="Ram A.F."/>
            <person name="Ramon A."/>
            <person name="Rauscher S."/>
            <person name="Record E."/>
            <person name="Riano-Pachon D.M."/>
            <person name="Robert V."/>
            <person name="Roehrig J."/>
            <person name="Ruller R."/>
            <person name="Salamov A."/>
            <person name="Salih N.S."/>
            <person name="Samson R.A."/>
            <person name="Sandor E."/>
            <person name="Sanguinetti M."/>
            <person name="Schuetze T."/>
            <person name="Sepcic K."/>
            <person name="Shelest E."/>
            <person name="Sherlock G."/>
            <person name="Sophianopoulou V."/>
            <person name="Squina F.M."/>
            <person name="Sun H."/>
            <person name="Susca A."/>
            <person name="Todd R.B."/>
            <person name="Tsang A."/>
            <person name="Unkles S.E."/>
            <person name="van de Wiele N."/>
            <person name="van Rossen-Uffink D."/>
            <person name="Oliveira J.V."/>
            <person name="Vesth T.C."/>
            <person name="Visser J."/>
            <person name="Yu J.-H."/>
            <person name="Zhou M."/>
            <person name="Andersen M.R."/>
            <person name="Archer D.B."/>
            <person name="Baker S.E."/>
            <person name="Benoit I."/>
            <person name="Brakhage A.A."/>
            <person name="Braus G.H."/>
            <person name="Fischer R."/>
            <person name="Frisvad J.C."/>
            <person name="Goldman G.H."/>
            <person name="Houbraken J."/>
            <person name="Oakley B."/>
            <person name="Pocsi I."/>
            <person name="Scazzocchio C."/>
            <person name="Seiboth B."/>
            <person name="vanKuyk P.A."/>
            <person name="Wortman J."/>
            <person name="Dyer P.S."/>
            <person name="Grigoriev I.V."/>
        </authorList>
    </citation>
    <scope>NUCLEOTIDE SEQUENCE [LARGE SCALE GENOMIC DNA]</scope>
    <source>
        <strain evidence="8">CBS 516.65</strain>
    </source>
</reference>
<dbReference type="PROSITE" id="PS50127">
    <property type="entry name" value="UBC_2"/>
    <property type="match status" value="1"/>
</dbReference>
<name>A0A1L9VIH3_ASPGL</name>
<dbReference type="AlphaFoldDB" id="A0A1L9VIH3"/>
<dbReference type="FunFam" id="3.10.110.10:FF:000077">
    <property type="entry name" value="Ubiquitin conjugating enzyme E2"/>
    <property type="match status" value="1"/>
</dbReference>
<dbReference type="OrthoDB" id="10069349at2759"/>